<dbReference type="SUPFAM" id="SSF53067">
    <property type="entry name" value="Actin-like ATPase domain"/>
    <property type="match status" value="1"/>
</dbReference>
<gene>
    <name evidence="1" type="ORF">GO499_16855</name>
</gene>
<dbReference type="KEGG" id="amaq:GO499_16855"/>
<dbReference type="InterPro" id="IPR049874">
    <property type="entry name" value="ROK_cs"/>
</dbReference>
<reference evidence="1 2" key="1">
    <citation type="submission" date="2019-12" db="EMBL/GenBank/DDBJ databases">
        <title>Complete genome sequence of Algicella marina strain 9Alg 56(T) isolated from the red alga Tichocarpus crinitus.</title>
        <authorList>
            <person name="Kim S.-G."/>
            <person name="Nedashkovskaya O.I."/>
        </authorList>
    </citation>
    <scope>NUCLEOTIDE SEQUENCE [LARGE SCALE GENOMIC DNA]</scope>
    <source>
        <strain evidence="1 2">9Alg 56</strain>
    </source>
</reference>
<protein>
    <submittedName>
        <fullName evidence="1">ROK family protein</fullName>
    </submittedName>
</protein>
<dbReference type="InterPro" id="IPR000600">
    <property type="entry name" value="ROK"/>
</dbReference>
<dbReference type="RefSeq" id="WP_161863270.1">
    <property type="nucleotide sequence ID" value="NZ_CP046620.1"/>
</dbReference>
<dbReference type="GO" id="GO:0004396">
    <property type="term" value="F:hexokinase activity"/>
    <property type="evidence" value="ECO:0007669"/>
    <property type="project" value="TreeGrafter"/>
</dbReference>
<dbReference type="PANTHER" id="PTHR18964">
    <property type="entry name" value="ROK (REPRESSOR, ORF, KINASE) FAMILY"/>
    <property type="match status" value="1"/>
</dbReference>
<keyword evidence="2" id="KW-1185">Reference proteome</keyword>
<dbReference type="AlphaFoldDB" id="A0A6P1T4Q5"/>
<evidence type="ECO:0000313" key="2">
    <source>
        <dbReference type="Proteomes" id="UP000464495"/>
    </source>
</evidence>
<name>A0A6P1T4Q5_9RHOB</name>
<organism evidence="1 2">
    <name type="scientific">Algicella marina</name>
    <dbReference type="NCBI Taxonomy" id="2683284"/>
    <lineage>
        <taxon>Bacteria</taxon>
        <taxon>Pseudomonadati</taxon>
        <taxon>Pseudomonadota</taxon>
        <taxon>Alphaproteobacteria</taxon>
        <taxon>Rhodobacterales</taxon>
        <taxon>Paracoccaceae</taxon>
        <taxon>Algicella</taxon>
    </lineage>
</organism>
<proteinExistence type="predicted"/>
<dbReference type="PROSITE" id="PS01125">
    <property type="entry name" value="ROK"/>
    <property type="match status" value="1"/>
</dbReference>
<sequence>MRIGFDYGGTKIAGIALDDAGNTLASGRVPTPRHDYAGGLEAIAGLMTRLETEAGEVCTNVGIGVPGSVDRDTGRVTLGNSVWLHGQDLKGDLARRLDRPVAIANDANCFALSEAVDGGGAGAEVVLGVILGTGVGGGIVVKGQLIEGINAIGGEWGHIPLPMPTDDERPGPVCSCGVHGHTEAWLSGPSLAADHLRNSGEDLKAPEVIAKAAAGEAQAEATLQRFEDRLARSLATIINFLDPDVIVLGGGLSNVERFYETVPPLIQPHVFGDKFNTRMVKNVHGDASGVRGAAWLEPR</sequence>
<evidence type="ECO:0000313" key="1">
    <source>
        <dbReference type="EMBL" id="QHQ36725.1"/>
    </source>
</evidence>
<dbReference type="Pfam" id="PF00480">
    <property type="entry name" value="ROK"/>
    <property type="match status" value="1"/>
</dbReference>
<dbReference type="EMBL" id="CP046620">
    <property type="protein sequence ID" value="QHQ36725.1"/>
    <property type="molecule type" value="Genomic_DNA"/>
</dbReference>
<dbReference type="Gene3D" id="3.30.420.40">
    <property type="match status" value="2"/>
</dbReference>
<dbReference type="InterPro" id="IPR043129">
    <property type="entry name" value="ATPase_NBD"/>
</dbReference>
<dbReference type="PANTHER" id="PTHR18964:SF174">
    <property type="entry name" value="D-ALLOSE KINASE-RELATED"/>
    <property type="match status" value="1"/>
</dbReference>
<accession>A0A6P1T4Q5</accession>
<dbReference type="Proteomes" id="UP000464495">
    <property type="component" value="Chromosome"/>
</dbReference>